<dbReference type="EMBL" id="GG662531">
    <property type="protein sequence ID" value="EAR82764.1"/>
    <property type="molecule type" value="Genomic_DNA"/>
</dbReference>
<evidence type="ECO:0000313" key="3">
    <source>
        <dbReference type="Proteomes" id="UP000009168"/>
    </source>
</evidence>
<keyword evidence="3" id="KW-1185">Reference proteome</keyword>
<dbReference type="InParanoid" id="Q22BT6"/>
<name>Q22BT6_TETTS</name>
<proteinExistence type="predicted"/>
<dbReference type="Proteomes" id="UP000009168">
    <property type="component" value="Unassembled WGS sequence"/>
</dbReference>
<dbReference type="HOGENOM" id="CLU_344362_0_0_1"/>
<dbReference type="AlphaFoldDB" id="Q22BT6"/>
<evidence type="ECO:0000256" key="1">
    <source>
        <dbReference type="SAM" id="Coils"/>
    </source>
</evidence>
<keyword evidence="1" id="KW-0175">Coiled coil</keyword>
<protein>
    <submittedName>
        <fullName evidence="2">Uncharacterized protein</fullName>
    </submittedName>
</protein>
<gene>
    <name evidence="2" type="ORF">TTHERM_01084310</name>
</gene>
<evidence type="ECO:0000313" key="2">
    <source>
        <dbReference type="EMBL" id="EAR82764.1"/>
    </source>
</evidence>
<organism evidence="2 3">
    <name type="scientific">Tetrahymena thermophila (strain SB210)</name>
    <dbReference type="NCBI Taxonomy" id="312017"/>
    <lineage>
        <taxon>Eukaryota</taxon>
        <taxon>Sar</taxon>
        <taxon>Alveolata</taxon>
        <taxon>Ciliophora</taxon>
        <taxon>Intramacronucleata</taxon>
        <taxon>Oligohymenophorea</taxon>
        <taxon>Hymenostomatida</taxon>
        <taxon>Tetrahymenina</taxon>
        <taxon>Tetrahymenidae</taxon>
        <taxon>Tetrahymena</taxon>
    </lineage>
</organism>
<feature type="coiled-coil region" evidence="1">
    <location>
        <begin position="461"/>
        <end position="495"/>
    </location>
</feature>
<dbReference type="KEGG" id="tet:TTHERM_01084310"/>
<dbReference type="GeneID" id="7830861"/>
<accession>Q22BT6</accession>
<dbReference type="RefSeq" id="XP_001030427.1">
    <property type="nucleotide sequence ID" value="XM_001030427.1"/>
</dbReference>
<reference evidence="3" key="1">
    <citation type="journal article" date="2006" name="PLoS Biol.">
        <title>Macronuclear genome sequence of the ciliate Tetrahymena thermophila, a model eukaryote.</title>
        <authorList>
            <person name="Eisen J.A."/>
            <person name="Coyne R.S."/>
            <person name="Wu M."/>
            <person name="Wu D."/>
            <person name="Thiagarajan M."/>
            <person name="Wortman J.R."/>
            <person name="Badger J.H."/>
            <person name="Ren Q."/>
            <person name="Amedeo P."/>
            <person name="Jones K.M."/>
            <person name="Tallon L.J."/>
            <person name="Delcher A.L."/>
            <person name="Salzberg S.L."/>
            <person name="Silva J.C."/>
            <person name="Haas B.J."/>
            <person name="Majoros W.H."/>
            <person name="Farzad M."/>
            <person name="Carlton J.M."/>
            <person name="Smith R.K. Jr."/>
            <person name="Garg J."/>
            <person name="Pearlman R.E."/>
            <person name="Karrer K.M."/>
            <person name="Sun L."/>
            <person name="Manning G."/>
            <person name="Elde N.C."/>
            <person name="Turkewitz A.P."/>
            <person name="Asai D.J."/>
            <person name="Wilkes D.E."/>
            <person name="Wang Y."/>
            <person name="Cai H."/>
            <person name="Collins K."/>
            <person name="Stewart B.A."/>
            <person name="Lee S.R."/>
            <person name="Wilamowska K."/>
            <person name="Weinberg Z."/>
            <person name="Ruzzo W.L."/>
            <person name="Wloga D."/>
            <person name="Gaertig J."/>
            <person name="Frankel J."/>
            <person name="Tsao C.-C."/>
            <person name="Gorovsky M.A."/>
            <person name="Keeling P.J."/>
            <person name="Waller R.F."/>
            <person name="Patron N.J."/>
            <person name="Cherry J.M."/>
            <person name="Stover N.A."/>
            <person name="Krieger C.J."/>
            <person name="del Toro C."/>
            <person name="Ryder H.F."/>
            <person name="Williamson S.C."/>
            <person name="Barbeau R.A."/>
            <person name="Hamilton E.P."/>
            <person name="Orias E."/>
        </authorList>
    </citation>
    <scope>NUCLEOTIDE SEQUENCE [LARGE SCALE GENOMIC DNA]</scope>
    <source>
        <strain evidence="3">SB210</strain>
    </source>
</reference>
<sequence length="822" mass="96004">MSNIFKYKQQLNFNNNTQNSLSSLDDNTPKTIGSLNTASQLSFGELTNSPIIEDKSSMYYQNSIGHKNRSVNENNNLKRIQRHRQLVQNNIKELAKVINHNYENKSNNLSKQNQQNINNSPYFNKLKINIVSKDLKSLTNITKDQQKILGKRKVNKRYSALQSETKNSALDQSEYFSTRSSKPKLSFQGQFESSQSSFQQLQLPSLTFKDNQTSTLKYQSLVNIKLKESQQSEEKLIKIEDYSNDKEINKGNLNNQQITKQSETINSINIDKSNFYEKFQIFLQNFPSQFRKLINKNENLCNALDFFRIESIKSQSAQLDLLIKFLINCLKMFFKEIKQIEESLDSQFFMNDVQNINQPMKQPKNKIIINCATAQLKLSKNLFNDICETVFQILQKFEIPNIHFKDIKKLIAQQWDSQLSCVTFADKIGGYRNLLPIIDNLSNQIIDTFQLSKQEQEYLELQNYSKLLEIMKEIIKKYSQEVEEINKVQAKASNQKSMLEDYIAKIKAVFQSKSCFGAFSKNTPFFLVKYILWNALFNSAQGNLFPNEIKLFIMSIFEKLRNECFSTAYWKQDMISQQRMNILYNTISSKQQLLKYLGPYFVSQEKIFCKALLQFIIGQNTTSEFLNNIKEQIDLSSNYQYFMNQINIAMQEALMTNSMIALSNIRILLQNKFFLINQNLNQKIFLKESFLQEHSIQIKSSDSTSIEQTMQIILSLLLSQFNRKQENQDNLSNYFISQQKLSYNEKIQIVTKYLLTIILDTKSYSVFDIQEILDIHQLEKNIQLKQNILNESKKILYSIKLSIQQVNIIQQLLECSIFPANS</sequence>